<gene>
    <name evidence="2" type="ORF">H5410_035902</name>
</gene>
<evidence type="ECO:0000313" key="3">
    <source>
        <dbReference type="Proteomes" id="UP000824120"/>
    </source>
</evidence>
<accession>A0A9J5Y6J7</accession>
<evidence type="ECO:0000313" key="2">
    <source>
        <dbReference type="EMBL" id="KAG5594670.1"/>
    </source>
</evidence>
<evidence type="ECO:0000256" key="1">
    <source>
        <dbReference type="SAM" id="MobiDB-lite"/>
    </source>
</evidence>
<organism evidence="2 3">
    <name type="scientific">Solanum commersonii</name>
    <name type="common">Commerson's wild potato</name>
    <name type="synonym">Commerson's nightshade</name>
    <dbReference type="NCBI Taxonomy" id="4109"/>
    <lineage>
        <taxon>Eukaryota</taxon>
        <taxon>Viridiplantae</taxon>
        <taxon>Streptophyta</taxon>
        <taxon>Embryophyta</taxon>
        <taxon>Tracheophyta</taxon>
        <taxon>Spermatophyta</taxon>
        <taxon>Magnoliopsida</taxon>
        <taxon>eudicotyledons</taxon>
        <taxon>Gunneridae</taxon>
        <taxon>Pentapetalae</taxon>
        <taxon>asterids</taxon>
        <taxon>lamiids</taxon>
        <taxon>Solanales</taxon>
        <taxon>Solanaceae</taxon>
        <taxon>Solanoideae</taxon>
        <taxon>Solaneae</taxon>
        <taxon>Solanum</taxon>
    </lineage>
</organism>
<keyword evidence="3" id="KW-1185">Reference proteome</keyword>
<protein>
    <submittedName>
        <fullName evidence="2">Uncharacterized protein</fullName>
    </submittedName>
</protein>
<comment type="caution">
    <text evidence="2">The sequence shown here is derived from an EMBL/GenBank/DDBJ whole genome shotgun (WGS) entry which is preliminary data.</text>
</comment>
<dbReference type="EMBL" id="JACXVP010000007">
    <property type="protein sequence ID" value="KAG5594670.1"/>
    <property type="molecule type" value="Genomic_DNA"/>
</dbReference>
<dbReference type="Proteomes" id="UP000824120">
    <property type="component" value="Chromosome 7"/>
</dbReference>
<name>A0A9J5Y6J7_SOLCO</name>
<dbReference type="AlphaFoldDB" id="A0A9J5Y6J7"/>
<proteinExistence type="predicted"/>
<sequence length="97" mass="10688">MTLTELNIGVVLKSAMCSRRDVDYMALLFLASVTLRGTNHAKALLDIGLAFHELVDDDIPIDKERLCTSSDVESDSYEKVDPAKAGDEVEWGDAKED</sequence>
<feature type="compositionally biased region" description="Basic and acidic residues" evidence="1">
    <location>
        <begin position="76"/>
        <end position="97"/>
    </location>
</feature>
<reference evidence="2 3" key="1">
    <citation type="submission" date="2020-09" db="EMBL/GenBank/DDBJ databases">
        <title>De no assembly of potato wild relative species, Solanum commersonii.</title>
        <authorList>
            <person name="Cho K."/>
        </authorList>
    </citation>
    <scope>NUCLEOTIDE SEQUENCE [LARGE SCALE GENOMIC DNA]</scope>
    <source>
        <strain evidence="2">LZ3.2</strain>
        <tissue evidence="2">Leaf</tissue>
    </source>
</reference>
<feature type="region of interest" description="Disordered" evidence="1">
    <location>
        <begin position="72"/>
        <end position="97"/>
    </location>
</feature>
<dbReference type="OrthoDB" id="1329081at2759"/>